<dbReference type="InterPro" id="IPR000209">
    <property type="entry name" value="Peptidase_S8/S53_dom"/>
</dbReference>
<feature type="signal peptide" evidence="7">
    <location>
        <begin position="1"/>
        <end position="44"/>
    </location>
</feature>
<dbReference type="SUPFAM" id="SSF52743">
    <property type="entry name" value="Subtilisin-like"/>
    <property type="match status" value="1"/>
</dbReference>
<feature type="active site" description="Charge relay system" evidence="5 6">
    <location>
        <position position="294"/>
    </location>
</feature>
<dbReference type="InterPro" id="IPR036852">
    <property type="entry name" value="Peptidase_S8/S53_dom_sf"/>
</dbReference>
<dbReference type="RefSeq" id="WP_146159405.1">
    <property type="nucleotide sequence ID" value="NZ_PVZC01000003.1"/>
</dbReference>
<dbReference type="GO" id="GO:0004252">
    <property type="term" value="F:serine-type endopeptidase activity"/>
    <property type="evidence" value="ECO:0007669"/>
    <property type="project" value="UniProtKB-UniRule"/>
</dbReference>
<dbReference type="PANTHER" id="PTHR43806:SF65">
    <property type="entry name" value="SERINE PROTEASE APRX"/>
    <property type="match status" value="1"/>
</dbReference>
<organism evidence="9 10">
    <name type="scientific">Allonocardiopsis opalescens</name>
    <dbReference type="NCBI Taxonomy" id="1144618"/>
    <lineage>
        <taxon>Bacteria</taxon>
        <taxon>Bacillati</taxon>
        <taxon>Actinomycetota</taxon>
        <taxon>Actinomycetes</taxon>
        <taxon>Streptosporangiales</taxon>
        <taxon>Allonocardiopsis</taxon>
    </lineage>
</organism>
<dbReference type="PROSITE" id="PS00138">
    <property type="entry name" value="SUBTILASE_SER"/>
    <property type="match status" value="1"/>
</dbReference>
<dbReference type="OrthoDB" id="614750at2"/>
<evidence type="ECO:0000256" key="1">
    <source>
        <dbReference type="ARBA" id="ARBA00011073"/>
    </source>
</evidence>
<dbReference type="Gene3D" id="3.40.50.200">
    <property type="entry name" value="Peptidase S8/S53 domain"/>
    <property type="match status" value="1"/>
</dbReference>
<sequence>MRVPRPGRGRRRRPAAGTVATGLAAAVLAALGATAVAPGSPAHAEPGDAGPAGVLPASGSWTVTLLTGDVVEVTSDADGRARTAVPEPLSPYRVSHEPDGDVLVIPRSVTPLLGGVLDPELFNVTSQVRQGYDDESSDTIPLIVQREAGADAAAALAAETSGRQLPSISAVAAEVAKGEAEQTGEALSAFAAEAAGPLDELDGVTHVWLDGRVTTAAGAAAAAPAAAAEPAPDLDRNLVQVGAPAAWAAGYTGAGVTVAVLDTGADTEHPDLAGRIGAVENFSDAEDALDRDGHGTHVAATVAGTGAGSGGARSGVAPDAQLIIGKVLNDWGEGTESGIIAGMEWAAQRAEVVNMSLGSSEPSDGTDPMSLALDALTEEHGTLFVVAAGNSGPLSGTIGSPGAAARALTVGAVDGSDALAEFSSRGPLPGGGVPKPDLSAPGVDIVAARAAGTTMGEPVDELYTAASGTSMATPHVAGAAAVLAQRHPDWTPQQLTNALVGSADELAGDAFDTGSGRLDLGAAVAGGAVPGQDSVYAQLPEPREEPFTQELSWTNTGDGELVLDLAAGLRARSGGAEAGVSLEPAELVLAPGETGTATLTVDAAGLANGLYTGMVTATGAGTAARTPLAVDAQPPLVDLTIATTPLPGTAAEGPEVYYSVVNLDDFGVYGRVGGFTGESTTLRVPAGRYAVTGDIATGDPDYDVVALAGDPDVAVTGATTVVFDGAAARPVHPRVEGADTAPPGFVAAGLLSTPAAGTGGFALLTDEVYSWYPQPPVHVAPMEGAAEVFAGELNLRLQAPHLSVEAGGAEISAVELGSAGLPAGERTLPAVDAGDGTDLSGSSGALAVVALPAEGERAAVTERAAQAGAAAVAFVDESRPGIAPSFAGYGWAEVPVIAAGGEDAAALLAAASAGGEVSLAVAGSPYVYDLVLPLPGRMEPEPVVDAAAQRELAVLQESFHRDADGTGPDSDRRYYLAGSLMNLDSVGPLPQTRTAYLSPGVPWQSMAIGTAVDAWFPEGYSAALAQDAGAVYQAGAEQEVAWVTRPQWPGFVGAPQGASTCQPTPPERTAERMDVWLAPFQDGRDRYGCADPLAAELSLEVDGEPVATHPAHFAQFEVPAGTAEYRLSYQQEGQAPYRHRSSTAWTFTSAAPAGGGTARLPLLGVDYRLPLDTLNRPQGGTAVLEVAPVTGTDPERIRRFRVWTSTDSGETWVPARVSRAAEGRYELRLPRVAEGTGVSLRVDALDARGSRIEQVLYDAYRG</sequence>
<evidence type="ECO:0000256" key="5">
    <source>
        <dbReference type="PIRSR" id="PIRSR615500-1"/>
    </source>
</evidence>
<dbReference type="InterPro" id="IPR050131">
    <property type="entry name" value="Peptidase_S8_subtilisin-like"/>
</dbReference>
<comment type="similarity">
    <text evidence="1 6">Belongs to the peptidase S8 family.</text>
</comment>
<dbReference type="PANTHER" id="PTHR43806">
    <property type="entry name" value="PEPTIDASE S8"/>
    <property type="match status" value="1"/>
</dbReference>
<keyword evidence="4 6" id="KW-0720">Serine protease</keyword>
<evidence type="ECO:0000256" key="7">
    <source>
        <dbReference type="SAM" id="SignalP"/>
    </source>
</evidence>
<evidence type="ECO:0000256" key="6">
    <source>
        <dbReference type="PROSITE-ProRule" id="PRU01240"/>
    </source>
</evidence>
<evidence type="ECO:0000313" key="9">
    <source>
        <dbReference type="EMBL" id="PRX99410.1"/>
    </source>
</evidence>
<evidence type="ECO:0000256" key="2">
    <source>
        <dbReference type="ARBA" id="ARBA00022670"/>
    </source>
</evidence>
<dbReference type="InterPro" id="IPR015500">
    <property type="entry name" value="Peptidase_S8_subtilisin-rel"/>
</dbReference>
<dbReference type="AlphaFoldDB" id="A0A2T0Q6F3"/>
<accession>A0A2T0Q6F3</accession>
<dbReference type="Proteomes" id="UP000237846">
    <property type="component" value="Unassembled WGS sequence"/>
</dbReference>
<evidence type="ECO:0000313" key="10">
    <source>
        <dbReference type="Proteomes" id="UP000237846"/>
    </source>
</evidence>
<dbReference type="Pfam" id="PF00082">
    <property type="entry name" value="Peptidase_S8"/>
    <property type="match status" value="1"/>
</dbReference>
<keyword evidence="3 6" id="KW-0378">Hydrolase</keyword>
<feature type="chain" id="PRO_5015554285" evidence="7">
    <location>
        <begin position="45"/>
        <end position="1262"/>
    </location>
</feature>
<evidence type="ECO:0000256" key="4">
    <source>
        <dbReference type="ARBA" id="ARBA00022825"/>
    </source>
</evidence>
<dbReference type="GO" id="GO:0006508">
    <property type="term" value="P:proteolysis"/>
    <property type="evidence" value="ECO:0007669"/>
    <property type="project" value="UniProtKB-KW"/>
</dbReference>
<evidence type="ECO:0000256" key="3">
    <source>
        <dbReference type="ARBA" id="ARBA00022801"/>
    </source>
</evidence>
<feature type="domain" description="Peptidase S8/S53" evidence="8">
    <location>
        <begin position="253"/>
        <end position="513"/>
    </location>
</feature>
<protein>
    <submittedName>
        <fullName evidence="9">Subtilisin family serine protease</fullName>
    </submittedName>
</protein>
<dbReference type="InterPro" id="IPR023828">
    <property type="entry name" value="Peptidase_S8_Ser-AS"/>
</dbReference>
<keyword evidence="10" id="KW-1185">Reference proteome</keyword>
<comment type="caution">
    <text evidence="9">The sequence shown here is derived from an EMBL/GenBank/DDBJ whole genome shotgun (WGS) entry which is preliminary data.</text>
</comment>
<feature type="active site" description="Charge relay system" evidence="5 6">
    <location>
        <position position="262"/>
    </location>
</feature>
<reference evidence="9 10" key="1">
    <citation type="submission" date="2018-03" db="EMBL/GenBank/DDBJ databases">
        <title>Genomic Encyclopedia of Archaeal and Bacterial Type Strains, Phase II (KMG-II): from individual species to whole genera.</title>
        <authorList>
            <person name="Goeker M."/>
        </authorList>
    </citation>
    <scope>NUCLEOTIDE SEQUENCE [LARGE SCALE GENOMIC DNA]</scope>
    <source>
        <strain evidence="9 10">DSM 45601</strain>
    </source>
</reference>
<dbReference type="EMBL" id="PVZC01000003">
    <property type="protein sequence ID" value="PRX99410.1"/>
    <property type="molecule type" value="Genomic_DNA"/>
</dbReference>
<keyword evidence="7" id="KW-0732">Signal</keyword>
<evidence type="ECO:0000259" key="8">
    <source>
        <dbReference type="Pfam" id="PF00082"/>
    </source>
</evidence>
<proteinExistence type="inferred from homology"/>
<gene>
    <name evidence="9" type="ORF">CLV72_1036</name>
</gene>
<keyword evidence="2 6" id="KW-0645">Protease</keyword>
<feature type="active site" description="Charge relay system" evidence="5 6">
    <location>
        <position position="470"/>
    </location>
</feature>
<dbReference type="PRINTS" id="PR00723">
    <property type="entry name" value="SUBTILISIN"/>
</dbReference>
<name>A0A2T0Q6F3_9ACTN</name>
<dbReference type="PROSITE" id="PS51892">
    <property type="entry name" value="SUBTILASE"/>
    <property type="match status" value="1"/>
</dbReference>